<protein>
    <recommendedName>
        <fullName evidence="4">SnoaL-like domain-containing protein</fullName>
    </recommendedName>
</protein>
<dbReference type="EMBL" id="CH476598">
    <property type="protein sequence ID" value="EAU35407.1"/>
    <property type="molecule type" value="Genomic_DNA"/>
</dbReference>
<dbReference type="OrthoDB" id="5398185at2759"/>
<organism evidence="2 3">
    <name type="scientific">Aspergillus terreus (strain NIH 2624 / FGSC A1156)</name>
    <dbReference type="NCBI Taxonomy" id="341663"/>
    <lineage>
        <taxon>Eukaryota</taxon>
        <taxon>Fungi</taxon>
        <taxon>Dikarya</taxon>
        <taxon>Ascomycota</taxon>
        <taxon>Pezizomycotina</taxon>
        <taxon>Eurotiomycetes</taxon>
        <taxon>Eurotiomycetidae</taxon>
        <taxon>Eurotiales</taxon>
        <taxon>Aspergillaceae</taxon>
        <taxon>Aspergillus</taxon>
        <taxon>Aspergillus subgen. Circumdati</taxon>
    </lineage>
</organism>
<dbReference type="OMA" id="GLMMEEY"/>
<dbReference type="HOGENOM" id="CLU_752239_0_0_1"/>
<dbReference type="eggNOG" id="ENOG502RNFK">
    <property type="taxonomic scope" value="Eukaryota"/>
</dbReference>
<name>Q0CRS9_ASPTN</name>
<dbReference type="AlphaFoldDB" id="Q0CRS9"/>
<evidence type="ECO:0000313" key="2">
    <source>
        <dbReference type="EMBL" id="EAU35407.1"/>
    </source>
</evidence>
<accession>Q0CRS9</accession>
<dbReference type="GO" id="GO:0030638">
    <property type="term" value="P:polyketide metabolic process"/>
    <property type="evidence" value="ECO:0007669"/>
    <property type="project" value="InterPro"/>
</dbReference>
<reference evidence="3" key="1">
    <citation type="submission" date="2005-09" db="EMBL/GenBank/DDBJ databases">
        <title>Annotation of the Aspergillus terreus NIH2624 genome.</title>
        <authorList>
            <person name="Birren B.W."/>
            <person name="Lander E.S."/>
            <person name="Galagan J.E."/>
            <person name="Nusbaum C."/>
            <person name="Devon K."/>
            <person name="Henn M."/>
            <person name="Ma L.-J."/>
            <person name="Jaffe D.B."/>
            <person name="Butler J."/>
            <person name="Alvarez P."/>
            <person name="Gnerre S."/>
            <person name="Grabherr M."/>
            <person name="Kleber M."/>
            <person name="Mauceli E.W."/>
            <person name="Brockman W."/>
            <person name="Rounsley S."/>
            <person name="Young S.K."/>
            <person name="LaButti K."/>
            <person name="Pushparaj V."/>
            <person name="DeCaprio D."/>
            <person name="Crawford M."/>
            <person name="Koehrsen M."/>
            <person name="Engels R."/>
            <person name="Montgomery P."/>
            <person name="Pearson M."/>
            <person name="Howarth C."/>
            <person name="Larson L."/>
            <person name="Luoma S."/>
            <person name="White J."/>
            <person name="Alvarado L."/>
            <person name="Kodira C.D."/>
            <person name="Zeng Q."/>
            <person name="Oleary S."/>
            <person name="Yandava C."/>
            <person name="Denning D.W."/>
            <person name="Nierman W.C."/>
            <person name="Milne T."/>
            <person name="Madden K."/>
        </authorList>
    </citation>
    <scope>NUCLEOTIDE SEQUENCE [LARGE SCALE GENOMIC DNA]</scope>
    <source>
        <strain evidence="3">NIH 2624 / FGSC A1156</strain>
    </source>
</reference>
<dbReference type="InterPro" id="IPR009959">
    <property type="entry name" value="Cyclase_SnoaL-like"/>
</dbReference>
<dbReference type="PANTHER" id="PTHR38436:SF1">
    <property type="entry name" value="ESTER CYCLASE"/>
    <property type="match status" value="1"/>
</dbReference>
<dbReference type="RefSeq" id="XP_001212783.1">
    <property type="nucleotide sequence ID" value="XM_001212783.1"/>
</dbReference>
<dbReference type="GeneID" id="4318354"/>
<dbReference type="Pfam" id="PF07366">
    <property type="entry name" value="SnoaL"/>
    <property type="match status" value="2"/>
</dbReference>
<feature type="signal peptide" evidence="1">
    <location>
        <begin position="1"/>
        <end position="18"/>
    </location>
</feature>
<dbReference type="PANTHER" id="PTHR38436">
    <property type="entry name" value="POLYKETIDE CYCLASE SNOAL-LIKE DOMAIN"/>
    <property type="match status" value="1"/>
</dbReference>
<keyword evidence="1" id="KW-0732">Signal</keyword>
<dbReference type="VEuPathDB" id="FungiDB:ATEG_03605"/>
<evidence type="ECO:0000313" key="3">
    <source>
        <dbReference type="Proteomes" id="UP000007963"/>
    </source>
</evidence>
<sequence length="368" mass="40944">MLFSITFGAFLLPTLTLSCGVLFPHVRNVELDTTAPNVKRQNLTLLPTEGSGVHWTVSQNLRQMQLSDDAFISRDLAKFNHSPNVTVFYPMGVQMNLSEHLQDMRLTFSTFSDAAPHNHNYKVEFGEGDWTVVLARAKGTNDGPLLGPTGNLLPPTEKVVTYDLMTISRWSGGLMMEEYLWTDNVLLYRALGFLPSPPPENVPDIELNPYTSPVSTLPDVDESPTNKVKMAESDGALNFGTLNAKDLHLAENVTVYGLTDEPLSLKSYLTWLEHTRIAFPDLHVQNRPYRQIIAQGDWTATISVLSGTNTGPWALPQYLTPSPVAATGKQFSVLHYTICRWQDGQIVEMRLNLDLFGILNQIGLGDLI</sequence>
<dbReference type="SUPFAM" id="SSF54427">
    <property type="entry name" value="NTF2-like"/>
    <property type="match status" value="2"/>
</dbReference>
<gene>
    <name evidence="2" type="ORF">ATEG_03605</name>
</gene>
<evidence type="ECO:0008006" key="4">
    <source>
        <dbReference type="Google" id="ProtNLM"/>
    </source>
</evidence>
<dbReference type="InterPro" id="IPR032710">
    <property type="entry name" value="NTF2-like_dom_sf"/>
</dbReference>
<evidence type="ECO:0000256" key="1">
    <source>
        <dbReference type="SAM" id="SignalP"/>
    </source>
</evidence>
<proteinExistence type="predicted"/>
<dbReference type="Gene3D" id="3.10.450.50">
    <property type="match status" value="2"/>
</dbReference>
<dbReference type="Proteomes" id="UP000007963">
    <property type="component" value="Unassembled WGS sequence"/>
</dbReference>
<feature type="chain" id="PRO_5004170543" description="SnoaL-like domain-containing protein" evidence="1">
    <location>
        <begin position="19"/>
        <end position="368"/>
    </location>
</feature>